<dbReference type="EMBL" id="KT955714">
    <property type="protein sequence ID" value="AMH39639.1"/>
    <property type="molecule type" value="Genomic_DNA"/>
</dbReference>
<dbReference type="InterPro" id="IPR005064">
    <property type="entry name" value="BUG"/>
</dbReference>
<dbReference type="SUPFAM" id="SSF53850">
    <property type="entry name" value="Periplasmic binding protein-like II"/>
    <property type="match status" value="1"/>
</dbReference>
<keyword evidence="2" id="KW-0732">Signal</keyword>
<dbReference type="Gene3D" id="3.40.190.150">
    <property type="entry name" value="Bordetella uptake gene, domain 1"/>
    <property type="match status" value="1"/>
</dbReference>
<evidence type="ECO:0000313" key="5">
    <source>
        <dbReference type="Proteomes" id="UP000076574"/>
    </source>
</evidence>
<reference evidence="4 5" key="2">
    <citation type="submission" date="2016-03" db="EMBL/GenBank/DDBJ databases">
        <title>Microsymbionts genomes from the relict species Vavilovia formosa (Stev.) Fed.</title>
        <authorList>
            <person name="Kopat V."/>
            <person name="Chirak E."/>
            <person name="Kimeklis A."/>
            <person name="Andronov E."/>
        </authorList>
    </citation>
    <scope>NUCLEOTIDE SEQUENCE [LARGE SCALE GENOMIC DNA]</scope>
    <source>
        <strain evidence="4 5">Vaf07</strain>
    </source>
</reference>
<reference evidence="3" key="1">
    <citation type="submission" date="2015-10" db="EMBL/GenBank/DDBJ databases">
        <title>Evolution marks in rhizobial microsymbionts genomes from the relict species Vavilovia formosa (Stev.) Fed.</title>
        <authorList>
            <person name="Kopat V."/>
        </authorList>
    </citation>
    <scope>NUCLEOTIDE SEQUENCE</scope>
    <source>
        <strain evidence="3">Vaf-07</strain>
    </source>
</reference>
<evidence type="ECO:0000256" key="2">
    <source>
        <dbReference type="SAM" id="SignalP"/>
    </source>
</evidence>
<dbReference type="STRING" id="943830.A4A58_04075"/>
<evidence type="ECO:0000313" key="3">
    <source>
        <dbReference type="EMBL" id="AMH39639.1"/>
    </source>
</evidence>
<dbReference type="RefSeq" id="WP_068729989.1">
    <property type="nucleotide sequence ID" value="NZ_LVYV01000001.1"/>
</dbReference>
<gene>
    <name evidence="3" type="primary">tctC_2</name>
    <name evidence="4" type="ORF">A4A58_04075</name>
    <name evidence="3" type="ORF">PROKKA_00828</name>
</gene>
<dbReference type="Gene3D" id="3.40.190.10">
    <property type="entry name" value="Periplasmic binding protein-like II"/>
    <property type="match status" value="1"/>
</dbReference>
<dbReference type="PIRSF" id="PIRSF017082">
    <property type="entry name" value="YflP"/>
    <property type="match status" value="1"/>
</dbReference>
<dbReference type="EMBL" id="LVYV01000001">
    <property type="protein sequence ID" value="KZD25590.1"/>
    <property type="molecule type" value="Genomic_DNA"/>
</dbReference>
<evidence type="ECO:0000256" key="1">
    <source>
        <dbReference type="ARBA" id="ARBA00006987"/>
    </source>
</evidence>
<name>A0A109ZYK6_9BRAD</name>
<feature type="chain" id="PRO_5010058050" evidence="2">
    <location>
        <begin position="22"/>
        <end position="319"/>
    </location>
</feature>
<dbReference type="InterPro" id="IPR042100">
    <property type="entry name" value="Bug_dom1"/>
</dbReference>
<dbReference type="AlphaFoldDB" id="A0A109ZYK6"/>
<comment type="similarity">
    <text evidence="1">Belongs to the UPF0065 (bug) family.</text>
</comment>
<dbReference type="OrthoDB" id="8443386at2"/>
<dbReference type="Proteomes" id="UP000076574">
    <property type="component" value="Unassembled WGS sequence"/>
</dbReference>
<evidence type="ECO:0000313" key="4">
    <source>
        <dbReference type="EMBL" id="KZD25590.1"/>
    </source>
</evidence>
<keyword evidence="5" id="KW-1185">Reference proteome</keyword>
<proteinExistence type="inferred from homology"/>
<feature type="signal peptide" evidence="2">
    <location>
        <begin position="1"/>
        <end position="21"/>
    </location>
</feature>
<dbReference type="PANTHER" id="PTHR42928">
    <property type="entry name" value="TRICARBOXYLATE-BINDING PROTEIN"/>
    <property type="match status" value="1"/>
</dbReference>
<organism evidence="3">
    <name type="scientific">Tardiphaga robiniae</name>
    <dbReference type="NCBI Taxonomy" id="943830"/>
    <lineage>
        <taxon>Bacteria</taxon>
        <taxon>Pseudomonadati</taxon>
        <taxon>Pseudomonadota</taxon>
        <taxon>Alphaproteobacteria</taxon>
        <taxon>Hyphomicrobiales</taxon>
        <taxon>Nitrobacteraceae</taxon>
        <taxon>Tardiphaga</taxon>
    </lineage>
</organism>
<accession>A0A109ZYK6</accession>
<protein>
    <submittedName>
        <fullName evidence="3">Tricarboxylate transport protein TctC</fullName>
    </submittedName>
</protein>
<dbReference type="PANTHER" id="PTHR42928:SF5">
    <property type="entry name" value="BLR1237 PROTEIN"/>
    <property type="match status" value="1"/>
</dbReference>
<dbReference type="Pfam" id="PF03401">
    <property type="entry name" value="TctC"/>
    <property type="match status" value="1"/>
</dbReference>
<sequence length="319" mass="33307">MAWLRLAPLCLVLIAPLCASAQDYPTRPITLVVPFAAGGSSDVNARLIAEQMSRHLGQPIVIENIGGAGGAVALARVAQAPPDGYTIVQGNSGTNTAVYLFTPDVKFAPSDFAGIGMFNKSSAMVAIRRNFPADNLAQFIAHAKQNPGRLNIGHSGVGSQNYLFCKAFVQAAGIDVTLVGYRGGGPALNDLIGGQIDGICDSSASVTPAIQSGLIRAIALASRTRLPHLPDVPTASEAGLPQFEISGWYALFAPKGTPAPIIGKLNAAMRAAVANPDYQKRLDDLGSVPAGDAEMAPAYLAAFVPQEIERFRKMLGDSK</sequence>